<evidence type="ECO:0000256" key="3">
    <source>
        <dbReference type="ARBA" id="ARBA00022759"/>
    </source>
</evidence>
<dbReference type="InterPro" id="IPR000100">
    <property type="entry name" value="RNase_P"/>
</dbReference>
<evidence type="ECO:0000313" key="7">
    <source>
        <dbReference type="Proteomes" id="UP000179880"/>
    </source>
</evidence>
<name>A0A1F6WIY2_9BACT</name>
<sequence>MLSKKHRLPRELFDKVLEKGRFFRSPNLTLKVLPAPDGISRFSFVTSGKVSKKATERNLFRRRGYATAAKLLFQLKSPLWIAIFFKPSVKHKVFSDIESELTEILLQ</sequence>
<keyword evidence="2" id="KW-0540">Nuclease</keyword>
<keyword evidence="5" id="KW-0694">RNA-binding</keyword>
<dbReference type="SUPFAM" id="SSF54211">
    <property type="entry name" value="Ribosomal protein S5 domain 2-like"/>
    <property type="match status" value="1"/>
</dbReference>
<dbReference type="GO" id="GO:0008033">
    <property type="term" value="P:tRNA processing"/>
    <property type="evidence" value="ECO:0007669"/>
    <property type="project" value="UniProtKB-KW"/>
</dbReference>
<evidence type="ECO:0000256" key="2">
    <source>
        <dbReference type="ARBA" id="ARBA00022722"/>
    </source>
</evidence>
<reference evidence="6 7" key="1">
    <citation type="journal article" date="2016" name="Nat. Commun.">
        <title>Thousands of microbial genomes shed light on interconnected biogeochemical processes in an aquifer system.</title>
        <authorList>
            <person name="Anantharaman K."/>
            <person name="Brown C.T."/>
            <person name="Hug L.A."/>
            <person name="Sharon I."/>
            <person name="Castelle C.J."/>
            <person name="Probst A.J."/>
            <person name="Thomas B.C."/>
            <person name="Singh A."/>
            <person name="Wilkins M.J."/>
            <person name="Karaoz U."/>
            <person name="Brodie E.L."/>
            <person name="Williams K.H."/>
            <person name="Hubbard S.S."/>
            <person name="Banfield J.F."/>
        </authorList>
    </citation>
    <scope>NUCLEOTIDE SEQUENCE [LARGE SCALE GENOMIC DNA]</scope>
</reference>
<dbReference type="AlphaFoldDB" id="A0A1F6WIY2"/>
<evidence type="ECO:0000256" key="5">
    <source>
        <dbReference type="ARBA" id="ARBA00022884"/>
    </source>
</evidence>
<keyword evidence="1" id="KW-0819">tRNA processing</keyword>
<gene>
    <name evidence="6" type="ORF">A3B93_02015</name>
</gene>
<evidence type="ECO:0000256" key="4">
    <source>
        <dbReference type="ARBA" id="ARBA00022801"/>
    </source>
</evidence>
<evidence type="ECO:0000256" key="1">
    <source>
        <dbReference type="ARBA" id="ARBA00022694"/>
    </source>
</evidence>
<proteinExistence type="predicted"/>
<dbReference type="Proteomes" id="UP000179880">
    <property type="component" value="Unassembled WGS sequence"/>
</dbReference>
<evidence type="ECO:0000313" key="6">
    <source>
        <dbReference type="EMBL" id="OGI81859.1"/>
    </source>
</evidence>
<accession>A0A1F6WIY2</accession>
<dbReference type="Gene3D" id="3.30.230.10">
    <property type="match status" value="1"/>
</dbReference>
<dbReference type="GO" id="GO:0000049">
    <property type="term" value="F:tRNA binding"/>
    <property type="evidence" value="ECO:0007669"/>
    <property type="project" value="InterPro"/>
</dbReference>
<dbReference type="Pfam" id="PF00825">
    <property type="entry name" value="Ribonuclease_P"/>
    <property type="match status" value="1"/>
</dbReference>
<organism evidence="6 7">
    <name type="scientific">Candidatus Nomurabacteria bacterium RIFCSPHIGHO2_02_FULL_42_24</name>
    <dbReference type="NCBI Taxonomy" id="1801757"/>
    <lineage>
        <taxon>Bacteria</taxon>
        <taxon>Candidatus Nomuraibacteriota</taxon>
    </lineage>
</organism>
<comment type="caution">
    <text evidence="6">The sequence shown here is derived from an EMBL/GenBank/DDBJ whole genome shotgun (WGS) entry which is preliminary data.</text>
</comment>
<keyword evidence="3" id="KW-0255">Endonuclease</keyword>
<keyword evidence="4" id="KW-0378">Hydrolase</keyword>
<dbReference type="GO" id="GO:0004526">
    <property type="term" value="F:ribonuclease P activity"/>
    <property type="evidence" value="ECO:0007669"/>
    <property type="project" value="InterPro"/>
</dbReference>
<dbReference type="InterPro" id="IPR014721">
    <property type="entry name" value="Ribsml_uS5_D2-typ_fold_subgr"/>
</dbReference>
<dbReference type="EMBL" id="MFUH01000018">
    <property type="protein sequence ID" value="OGI81859.1"/>
    <property type="molecule type" value="Genomic_DNA"/>
</dbReference>
<dbReference type="InterPro" id="IPR020568">
    <property type="entry name" value="Ribosomal_Su5_D2-typ_SF"/>
</dbReference>
<protein>
    <submittedName>
        <fullName evidence="6">Uncharacterized protein</fullName>
    </submittedName>
</protein>